<gene>
    <name evidence="1" type="ORF">PoB_005390800</name>
</gene>
<sequence>MAVLNILEVKLEVVEKPYTEAASSCFSCYQKVGKGPTYIDDCISLLGLAAIQKFMVISSTESLKVAERSPFKILRELELSWATRPSWSQNLVVVTSWSD</sequence>
<dbReference type="Proteomes" id="UP000735302">
    <property type="component" value="Unassembled WGS sequence"/>
</dbReference>
<protein>
    <submittedName>
        <fullName evidence="1">Uncharacterized protein</fullName>
    </submittedName>
</protein>
<evidence type="ECO:0000313" key="1">
    <source>
        <dbReference type="EMBL" id="GFO27403.1"/>
    </source>
</evidence>
<proteinExistence type="predicted"/>
<evidence type="ECO:0000313" key="2">
    <source>
        <dbReference type="Proteomes" id="UP000735302"/>
    </source>
</evidence>
<organism evidence="1 2">
    <name type="scientific">Plakobranchus ocellatus</name>
    <dbReference type="NCBI Taxonomy" id="259542"/>
    <lineage>
        <taxon>Eukaryota</taxon>
        <taxon>Metazoa</taxon>
        <taxon>Spiralia</taxon>
        <taxon>Lophotrochozoa</taxon>
        <taxon>Mollusca</taxon>
        <taxon>Gastropoda</taxon>
        <taxon>Heterobranchia</taxon>
        <taxon>Euthyneura</taxon>
        <taxon>Panpulmonata</taxon>
        <taxon>Sacoglossa</taxon>
        <taxon>Placobranchoidea</taxon>
        <taxon>Plakobranchidae</taxon>
        <taxon>Plakobranchus</taxon>
    </lineage>
</organism>
<dbReference type="EMBL" id="BLXT01005922">
    <property type="protein sequence ID" value="GFO27403.1"/>
    <property type="molecule type" value="Genomic_DNA"/>
</dbReference>
<name>A0AAV4C8S3_9GAST</name>
<keyword evidence="2" id="KW-1185">Reference proteome</keyword>
<comment type="caution">
    <text evidence="1">The sequence shown here is derived from an EMBL/GenBank/DDBJ whole genome shotgun (WGS) entry which is preliminary data.</text>
</comment>
<reference evidence="1 2" key="1">
    <citation type="journal article" date="2021" name="Elife">
        <title>Chloroplast acquisition without the gene transfer in kleptoplastic sea slugs, Plakobranchus ocellatus.</title>
        <authorList>
            <person name="Maeda T."/>
            <person name="Takahashi S."/>
            <person name="Yoshida T."/>
            <person name="Shimamura S."/>
            <person name="Takaki Y."/>
            <person name="Nagai Y."/>
            <person name="Toyoda A."/>
            <person name="Suzuki Y."/>
            <person name="Arimoto A."/>
            <person name="Ishii H."/>
            <person name="Satoh N."/>
            <person name="Nishiyama T."/>
            <person name="Hasebe M."/>
            <person name="Maruyama T."/>
            <person name="Minagawa J."/>
            <person name="Obokata J."/>
            <person name="Shigenobu S."/>
        </authorList>
    </citation>
    <scope>NUCLEOTIDE SEQUENCE [LARGE SCALE GENOMIC DNA]</scope>
</reference>
<accession>A0AAV4C8S3</accession>
<dbReference type="AlphaFoldDB" id="A0AAV4C8S3"/>